<keyword evidence="4" id="KW-1185">Reference proteome</keyword>
<comment type="caution">
    <text evidence="3">The sequence shown here is derived from an EMBL/GenBank/DDBJ whole genome shotgun (WGS) entry which is preliminary data.</text>
</comment>
<dbReference type="PANTHER" id="PTHR46567:SF1">
    <property type="entry name" value="MEDIATOR OF RNA POLYMERASE II TRANSCRIPTION SUBUNIT 12"/>
    <property type="match status" value="1"/>
</dbReference>
<feature type="chain" id="PRO_5015348491" description="Mediator complex subunit 12" evidence="2">
    <location>
        <begin position="17"/>
        <end position="1352"/>
    </location>
</feature>
<protein>
    <recommendedName>
        <fullName evidence="5">Mediator complex subunit 12</fullName>
    </recommendedName>
</protein>
<evidence type="ECO:0008006" key="5">
    <source>
        <dbReference type="Google" id="ProtNLM"/>
    </source>
</evidence>
<sequence>MWLFLVLYGFFEFLEEMRRYVTQVLSKIPPSSQYRVQAGLRNRPAYNPTQYSVEWANVVTSYMRKQLLEIALPMAPRPGLNIKHTFKGVLADQDSRDRWLSRFTYCLALLRTFYSEGLVDNRTFLTWLVQQTGSCNLAQLGFMLRLADEYLEGMLISRALTRPFVDACLNRLTEIRANPAKDHLATSESILKNLILRAFITLPDAFVSPRLWVQYSGLLEELFLEHLDKVAVDTQSKQSVLALNQTLLDTLTDVKTRNHAMLFRDLPPRVLGSLSSALSDIKLLNSLSGKSDMEAVCFFDDVAEDSPAFTRKLDTLLTWSVTPLQYGDHRPYAAASILRFWRGRAEERAIRRDRDSPDDFIQDHLFDWLDSSEAASDAANLSSIALLYGQLVKPGLFSYPKYIQRLIARGEVGLSSSELTLFALEHASSHELLTAVIQTLQQHMEVWACLNMMANITSSLYTAHVTWKSRGVQSRPLLNLLLDVDDGHHLEQAAREQVSADSSAFAHALQPFSDNPCTVPAALPEILLLATDANLEAPSILANSLWYKYRSAPDWAWKVWDNTIASLRQIPSMIGDIAGRRECALRYAAFLRHVDQHTPSGFDRHILEWFIGSGKNEVAALTQEAWDVVTVVLLYLTVHGALATTTVLQGLIYPVWKMACNATSVEQASTVEVFLTAVNEVCKNLLLRDECSDGFPPVDFCEVHGLQTRRRDVYRAPYFSLLVENIPTLVLLEQNVNLSDYLRQGSRALREALCTMSVFRLGIYRDLDTVHSAFEKVLCNNEVAEDLHEPLINALRLMLNEGQQGCLEPAAGWQMLSTFLSPWKLAATSIELRFTMKQLGEALLRESSRDKASACLDNLTSNVFGQGMNSEEADFIAEMMKGVSTSVAGKFVNAGMRRISDLLNQCPRPLGNGDLHHIFTSVGEVLRLLTNVVDPLRAETSSMPPLEQNTQDKVVRALQSVFSAVFDAVSESKDSPGMNIVSEATILLARIVQFDLGFPGAWTEETKVISERLCLIVADLSLLYGSGSTLDPLTFPLLIDTLHYLLDEYPLDPKATTFDIFHNYPHFELHSLPSDMPFDYRQKIRALLPYVAPNASVANLAYASKDALETNLTPVQNRPWEWTENLGDRLAPEANDDKADEQTTVRNSASLPLELFAARPTGERIISSSSTGFNSRVEGEMRTLQDASSSESALKRDWRETRVSPERAISGPPRRAEQEDEVGAMPTFNTNTNNNGNNAKSPSEYRAASRVASPASSVRSRGSVQPPASLRQSPASLLGLTRLSGSSVGEPIDVDSLDIPASTSTSHNREKRTNTTESSMGSEDPDIVELSSHAAKKPKVRPAVAKPRTKKR</sequence>
<dbReference type="OrthoDB" id="20828at2759"/>
<feature type="compositionally biased region" description="Basic and acidic residues" evidence="1">
    <location>
        <begin position="1193"/>
        <end position="1205"/>
    </location>
</feature>
<feature type="compositionally biased region" description="Low complexity" evidence="1">
    <location>
        <begin position="1246"/>
        <end position="1264"/>
    </location>
</feature>
<evidence type="ECO:0000256" key="1">
    <source>
        <dbReference type="SAM" id="MobiDB-lite"/>
    </source>
</evidence>
<evidence type="ECO:0000313" key="3">
    <source>
        <dbReference type="EMBL" id="PSR88591.1"/>
    </source>
</evidence>
<dbReference type="STRING" id="98765.A0A2R6PBU1"/>
<name>A0A2R6PBU1_9APHY</name>
<accession>A0A2R6PBU1</accession>
<feature type="region of interest" description="Disordered" evidence="1">
    <location>
        <begin position="1287"/>
        <end position="1352"/>
    </location>
</feature>
<dbReference type="Proteomes" id="UP000186601">
    <property type="component" value="Unassembled WGS sequence"/>
</dbReference>
<evidence type="ECO:0000313" key="4">
    <source>
        <dbReference type="Proteomes" id="UP000186601"/>
    </source>
</evidence>
<organism evidence="3 4">
    <name type="scientific">Hermanssonia centrifuga</name>
    <dbReference type="NCBI Taxonomy" id="98765"/>
    <lineage>
        <taxon>Eukaryota</taxon>
        <taxon>Fungi</taxon>
        <taxon>Dikarya</taxon>
        <taxon>Basidiomycota</taxon>
        <taxon>Agaricomycotina</taxon>
        <taxon>Agaricomycetes</taxon>
        <taxon>Polyporales</taxon>
        <taxon>Meruliaceae</taxon>
        <taxon>Hermanssonia</taxon>
    </lineage>
</organism>
<feature type="region of interest" description="Disordered" evidence="1">
    <location>
        <begin position="1167"/>
        <end position="1273"/>
    </location>
</feature>
<feature type="compositionally biased region" description="Low complexity" evidence="1">
    <location>
        <begin position="1227"/>
        <end position="1238"/>
    </location>
</feature>
<feature type="signal peptide" evidence="2">
    <location>
        <begin position="1"/>
        <end position="16"/>
    </location>
</feature>
<evidence type="ECO:0000256" key="2">
    <source>
        <dbReference type="SAM" id="SignalP"/>
    </source>
</evidence>
<proteinExistence type="predicted"/>
<reference evidence="3 4" key="1">
    <citation type="submission" date="2018-02" db="EMBL/GenBank/DDBJ databases">
        <title>Genome sequence of the basidiomycete white-rot fungus Phlebia centrifuga.</title>
        <authorList>
            <person name="Granchi Z."/>
            <person name="Peng M."/>
            <person name="de Vries R.P."/>
            <person name="Hilden K."/>
            <person name="Makela M.R."/>
            <person name="Grigoriev I."/>
            <person name="Riley R."/>
        </authorList>
    </citation>
    <scope>NUCLEOTIDE SEQUENCE [LARGE SCALE GENOMIC DNA]</scope>
    <source>
        <strain evidence="3 4">FBCC195</strain>
    </source>
</reference>
<dbReference type="PANTHER" id="PTHR46567">
    <property type="entry name" value="MEDIATOR OF RNA POLYMERASE II TRANSCRIPTION SUBUNIT 12"/>
    <property type="match status" value="1"/>
</dbReference>
<gene>
    <name evidence="3" type="ORF">PHLCEN_2v5118</name>
</gene>
<keyword evidence="2" id="KW-0732">Signal</keyword>
<dbReference type="EMBL" id="MLYV02000506">
    <property type="protein sequence ID" value="PSR88591.1"/>
    <property type="molecule type" value="Genomic_DNA"/>
</dbReference>